<sequence>MKMDVIEGYAAIKVQGGWVGVAKGNNYCETTRDTIKEALEDAKFMYQFVCLSE</sequence>
<proteinExistence type="predicted"/>
<reference evidence="2" key="1">
    <citation type="submission" date="2020-03" db="EMBL/GenBank/DDBJ databases">
        <title>The deep terrestrial virosphere.</title>
        <authorList>
            <person name="Holmfeldt K."/>
            <person name="Nilsson E."/>
            <person name="Simone D."/>
            <person name="Lopez-Fernandez M."/>
            <person name="Wu X."/>
            <person name="de Brujin I."/>
            <person name="Lundin D."/>
            <person name="Andersson A."/>
            <person name="Bertilsson S."/>
            <person name="Dopson M."/>
        </authorList>
    </citation>
    <scope>NUCLEOTIDE SEQUENCE</scope>
    <source>
        <strain evidence="1">MM171A00971</strain>
        <strain evidence="2">MM171B00686</strain>
    </source>
</reference>
<dbReference type="AlphaFoldDB" id="A0A6M3ME29"/>
<organism evidence="2">
    <name type="scientific">viral metagenome</name>
    <dbReference type="NCBI Taxonomy" id="1070528"/>
    <lineage>
        <taxon>unclassified sequences</taxon>
        <taxon>metagenomes</taxon>
        <taxon>organismal metagenomes</taxon>
    </lineage>
</organism>
<evidence type="ECO:0000313" key="2">
    <source>
        <dbReference type="EMBL" id="QJB03479.1"/>
    </source>
</evidence>
<accession>A0A6M3ME29</accession>
<name>A0A6M3ME29_9ZZZZ</name>
<gene>
    <name evidence="1" type="ORF">MM171A00971_0004</name>
    <name evidence="2" type="ORF">MM171B00686_0004</name>
</gene>
<dbReference type="EMBL" id="MT143848">
    <property type="protein sequence ID" value="QJB03479.1"/>
    <property type="molecule type" value="Genomic_DNA"/>
</dbReference>
<dbReference type="EMBL" id="MT143656">
    <property type="protein sequence ID" value="QJA99546.1"/>
    <property type="molecule type" value="Genomic_DNA"/>
</dbReference>
<evidence type="ECO:0000313" key="1">
    <source>
        <dbReference type="EMBL" id="QJA99546.1"/>
    </source>
</evidence>
<protein>
    <submittedName>
        <fullName evidence="2">Uncharacterized protein</fullName>
    </submittedName>
</protein>